<reference evidence="2" key="1">
    <citation type="submission" date="2022-05" db="EMBL/GenBank/DDBJ databases">
        <title>The Musa troglodytarum L. genome provides insights into the mechanism of non-climacteric behaviour and enrichment of carotenoids.</title>
        <authorList>
            <person name="Wang J."/>
        </authorList>
    </citation>
    <scope>NUCLEOTIDE SEQUENCE</scope>
    <source>
        <tissue evidence="2">Leaf</tissue>
    </source>
</reference>
<dbReference type="EMBL" id="CP097502">
    <property type="protein sequence ID" value="URD73979.1"/>
    <property type="molecule type" value="Genomic_DNA"/>
</dbReference>
<evidence type="ECO:0000313" key="3">
    <source>
        <dbReference type="Proteomes" id="UP001055439"/>
    </source>
</evidence>
<dbReference type="PANTHER" id="PTHR31343">
    <property type="entry name" value="T15D22.8"/>
    <property type="match status" value="1"/>
</dbReference>
<dbReference type="AlphaFoldDB" id="A0A9E7JAI4"/>
<dbReference type="Pfam" id="PF05623">
    <property type="entry name" value="DUF789"/>
    <property type="match status" value="1"/>
</dbReference>
<dbReference type="PANTHER" id="PTHR31343:SF42">
    <property type="entry name" value="T15D22.8"/>
    <property type="match status" value="1"/>
</dbReference>
<feature type="compositionally biased region" description="Polar residues" evidence="1">
    <location>
        <begin position="125"/>
        <end position="134"/>
    </location>
</feature>
<gene>
    <name evidence="2" type="ORF">MUK42_09254</name>
</gene>
<feature type="region of interest" description="Disordered" evidence="1">
    <location>
        <begin position="110"/>
        <end position="144"/>
    </location>
</feature>
<proteinExistence type="predicted"/>
<protein>
    <submittedName>
        <fullName evidence="2">Uncharacterized protein</fullName>
    </submittedName>
</protein>
<name>A0A9E7JAI4_9LILI</name>
<dbReference type="OrthoDB" id="784906at2759"/>
<dbReference type="Proteomes" id="UP001055439">
    <property type="component" value="Chromosome 1"/>
</dbReference>
<keyword evidence="3" id="KW-1185">Reference proteome</keyword>
<evidence type="ECO:0000256" key="1">
    <source>
        <dbReference type="SAM" id="MobiDB-lite"/>
    </source>
</evidence>
<evidence type="ECO:0000313" key="2">
    <source>
        <dbReference type="EMBL" id="URD73979.1"/>
    </source>
</evidence>
<accession>A0A9E7JAI4</accession>
<feature type="non-terminal residue" evidence="2">
    <location>
        <position position="1"/>
    </location>
</feature>
<feature type="region of interest" description="Disordered" evidence="1">
    <location>
        <begin position="157"/>
        <end position="181"/>
    </location>
</feature>
<feature type="compositionally biased region" description="Basic residues" evidence="1">
    <location>
        <begin position="111"/>
        <end position="122"/>
    </location>
</feature>
<feature type="region of interest" description="Disordered" evidence="1">
    <location>
        <begin position="274"/>
        <end position="303"/>
    </location>
</feature>
<dbReference type="InterPro" id="IPR008507">
    <property type="entry name" value="DUF789"/>
</dbReference>
<organism evidence="2 3">
    <name type="scientific">Musa troglodytarum</name>
    <name type="common">fe'i banana</name>
    <dbReference type="NCBI Taxonomy" id="320322"/>
    <lineage>
        <taxon>Eukaryota</taxon>
        <taxon>Viridiplantae</taxon>
        <taxon>Streptophyta</taxon>
        <taxon>Embryophyta</taxon>
        <taxon>Tracheophyta</taxon>
        <taxon>Spermatophyta</taxon>
        <taxon>Magnoliopsida</taxon>
        <taxon>Liliopsida</taxon>
        <taxon>Zingiberales</taxon>
        <taxon>Musaceae</taxon>
        <taxon>Musa</taxon>
    </lineage>
</organism>
<feature type="compositionally biased region" description="Basic and acidic residues" evidence="1">
    <location>
        <begin position="279"/>
        <end position="293"/>
    </location>
</feature>
<feature type="compositionally biased region" description="Basic and acidic residues" evidence="1">
    <location>
        <begin position="158"/>
        <end position="172"/>
    </location>
</feature>
<sequence length="518" mass="57378">FTRSSVLVAFSSASLDFISIEELSSPVYDLVSLLHILVWRRLCFPLDSSGSIASRVPPLFFIPLVWEFRILGPGIRAPSCSYWSLVEMLGSCLQLGCGHGEDRVCYADKARRSRHSQQRHNQRSPWRSSSTSAAGTYPAPSFASGSSAEAVVSVFGTREQENRAGTEEDTPKTRITSVSSWGPSVAHSCNLKRFLESITPSVPALYPSKMEKRGWRASDQECPPYFALADLWVSFTEWSAYGAGVPLVLSGAGSVVQYYVPYLSGIQLYGESNRPFSDSSREHGEESDGDRSQDSSSEGCGDYEHEKGLGCSTEWNSNHVAGTLNLRMDKLCLREKHGHQQKGSSSDDGDFGHFRGHLLFEFLEQDPPFIREPLSEKISDLARCFPGLKSLRSCDLLPSSWISVAWYPIYRIPNGPTLKDLDACFLTFHYLSTLMKDDGGASGPSFSTLQGVNGVPMVSLPVFGLASYKCRGSIWTPNGGTEMQFVNSLMQAADDWVRLQNINHPDYRFFASHGTFRR</sequence>